<dbReference type="VEuPathDB" id="VectorBase:AALB20_034223"/>
<evidence type="ECO:0000259" key="4">
    <source>
        <dbReference type="Pfam" id="PF12936"/>
    </source>
</evidence>
<evidence type="ECO:0000256" key="3">
    <source>
        <dbReference type="SAM" id="MobiDB-lite"/>
    </source>
</evidence>
<comment type="similarity">
    <text evidence="1">Belongs to the KRI1 family.</text>
</comment>
<feature type="compositionally biased region" description="Basic and acidic residues" evidence="3">
    <location>
        <begin position="696"/>
        <end position="716"/>
    </location>
</feature>
<feature type="region of interest" description="Disordered" evidence="3">
    <location>
        <begin position="645"/>
        <end position="921"/>
    </location>
</feature>
<dbReference type="InterPro" id="IPR018034">
    <property type="entry name" value="Kri1"/>
</dbReference>
<feature type="compositionally biased region" description="Basic and acidic residues" evidence="3">
    <location>
        <begin position="151"/>
        <end position="164"/>
    </location>
</feature>
<feature type="compositionally biased region" description="Acidic residues" evidence="3">
    <location>
        <begin position="474"/>
        <end position="497"/>
    </location>
</feature>
<feature type="compositionally biased region" description="Basic and acidic residues" evidence="3">
    <location>
        <begin position="192"/>
        <end position="202"/>
    </location>
</feature>
<dbReference type="GO" id="GO:0000447">
    <property type="term" value="P:endonucleolytic cleavage in ITS1 to separate SSU-rRNA from 5.8S rRNA and LSU-rRNA from tricistronic rRNA transcript (SSU-rRNA, 5.8S rRNA, LSU-rRNA)"/>
    <property type="evidence" value="ECO:0007669"/>
    <property type="project" value="TreeGrafter"/>
</dbReference>
<feature type="domain" description="Kri1-like C-terminal" evidence="4">
    <location>
        <begin position="549"/>
        <end position="635"/>
    </location>
</feature>
<feature type="compositionally biased region" description="Polar residues" evidence="3">
    <location>
        <begin position="793"/>
        <end position="804"/>
    </location>
</feature>
<feature type="region of interest" description="Disordered" evidence="3">
    <location>
        <begin position="143"/>
        <end position="265"/>
    </location>
</feature>
<feature type="compositionally biased region" description="Polar residues" evidence="3">
    <location>
        <begin position="764"/>
        <end position="782"/>
    </location>
</feature>
<evidence type="ECO:0000256" key="2">
    <source>
        <dbReference type="ARBA" id="ARBA00017294"/>
    </source>
</evidence>
<name>A0A182FG58_ANOAL</name>
<feature type="compositionally biased region" description="Basic and acidic residues" evidence="3">
    <location>
        <begin position="650"/>
        <end position="687"/>
    </location>
</feature>
<dbReference type="GO" id="GO:0030686">
    <property type="term" value="C:90S preribosome"/>
    <property type="evidence" value="ECO:0007669"/>
    <property type="project" value="TreeGrafter"/>
</dbReference>
<sequence length="921" mass="106681">EKQKTTKNTFWTRVKHVSTSIRLLFRVLLCVFSDRMSNKIKLFNDSDQEDEEEPVEFRTNKNYAKHYDEFRKKEILGQLKNLDPGSGSSDSSDDETTDDEIVDADFDKEFFRTLAFLKRKDPNKYTEQPTFFQDVKPVEEVALTKRHRKEKPMTLKDYERKVMLEKGGVFEDEEDPDEARDQRPESPSLVEQQKRIKEEIKQALKKVASSEDESDQEGRDDDPSAKGGGLLKERVRSKAETEKEQADYRRWLADQAADAEPPSEEVKALQPLKHFWTSEKLSKEDAFLKDYILNKRFVQGGDVPSYDDIVATSEDEEELEKQEEYERQYNFRFEEPDPEYIKRYPRTVEDTVRIERNKRQEQRQALKERKQKEKEQQRRELEELKAVKLREIKERIQRLKEIAATEKLAMNEADLESDFDPEEHDRRMKEMFNDEYYGVDEGDQKPEFPDLDEELGIENYDRDDALAFRNGGGGEDEEQDGPHCEDDDFVMDCDYEEQASAAKESGKEALQQELLESTRSRKKKGRRQSKFREVLKAEKPLFDPEDEKTFGEYIDEYYKLDYEDMIGGMPCRFRYVETTPNDFGLSVEEILMANTRELNHWASVKKAVQIRPKKVELQEVELYKRKASNERIKRKILPSLYAQPEDVEEKVDQEIAERKTNDTQDSGKVEDKKNKGKQKDKDNRAVEQKAVNGNEQKIKNLVKEDDNAAAEADKPKKQNKKKMQVSALASEPATDKESDPVGTIKKKKKGKVKVENDAVVSNGHGDTSSQEKVIANEDQNGNLPKKERKSEAKNQNQNTPTGSSPKEKRKWQQHDQHSPANAGEKSWGGPKKARFESPKGEGQFGQRKPGHGGGGPKGGQKHHRQESASDQRLRAFGLNPRKYHNRQKYGGQSQNGNKSKKGNPNMASRPQEKLNKKTTFT</sequence>
<reference evidence="5 6" key="1">
    <citation type="journal article" date="2017" name="G3 (Bethesda)">
        <title>The Physical Genome Mapping of Anopheles albimanus Corrected Scaffold Misassemblies and Identified Interarm Rearrangements in Genus Anopheles.</title>
        <authorList>
            <person name="Artemov G.N."/>
            <person name="Peery A.N."/>
            <person name="Jiang X."/>
            <person name="Tu Z."/>
            <person name="Stegniy V.N."/>
            <person name="Sharakhova M.V."/>
            <person name="Sharakhov I.V."/>
        </authorList>
    </citation>
    <scope>NUCLEOTIDE SEQUENCE [LARGE SCALE GENOMIC DNA]</scope>
    <source>
        <strain evidence="5 6">ALBI9_A</strain>
    </source>
</reference>
<keyword evidence="6" id="KW-1185">Reference proteome</keyword>
<dbReference type="Pfam" id="PF05178">
    <property type="entry name" value="Kri1"/>
    <property type="match status" value="1"/>
</dbReference>
<dbReference type="VEuPathDB" id="VectorBase:AALB005499"/>
<dbReference type="Pfam" id="PF12936">
    <property type="entry name" value="Kri1_C"/>
    <property type="match status" value="1"/>
</dbReference>
<dbReference type="PANTHER" id="PTHR14490:SF5">
    <property type="entry name" value="PROTEIN KRI1 HOMOLOG"/>
    <property type="match status" value="1"/>
</dbReference>
<evidence type="ECO:0000313" key="6">
    <source>
        <dbReference type="Proteomes" id="UP000069272"/>
    </source>
</evidence>
<evidence type="ECO:0000313" key="5">
    <source>
        <dbReference type="EnsemblMetazoa" id="AALB005499-PA"/>
    </source>
</evidence>
<accession>A0A182FG58</accession>
<proteinExistence type="inferred from homology"/>
<feature type="region of interest" description="Disordered" evidence="3">
    <location>
        <begin position="78"/>
        <end position="99"/>
    </location>
</feature>
<dbReference type="Proteomes" id="UP000069272">
    <property type="component" value="Chromosome 3L"/>
</dbReference>
<dbReference type="PANTHER" id="PTHR14490">
    <property type="entry name" value="ZINC FINGER, ZZ TYPE"/>
    <property type="match status" value="1"/>
</dbReference>
<protein>
    <recommendedName>
        <fullName evidence="2">Protein KRI1 homolog</fullName>
    </recommendedName>
</protein>
<evidence type="ECO:0000256" key="1">
    <source>
        <dbReference type="ARBA" id="ARBA00007473"/>
    </source>
</evidence>
<dbReference type="AlphaFoldDB" id="A0A182FG58"/>
<feature type="region of interest" description="Disordered" evidence="3">
    <location>
        <begin position="355"/>
        <end position="381"/>
    </location>
</feature>
<feature type="region of interest" description="Disordered" evidence="3">
    <location>
        <begin position="438"/>
        <end position="529"/>
    </location>
</feature>
<feature type="compositionally biased region" description="Acidic residues" evidence="3">
    <location>
        <begin position="210"/>
        <end position="220"/>
    </location>
</feature>
<organism evidence="5 6">
    <name type="scientific">Anopheles albimanus</name>
    <name type="common">New world malaria mosquito</name>
    <dbReference type="NCBI Taxonomy" id="7167"/>
    <lineage>
        <taxon>Eukaryota</taxon>
        <taxon>Metazoa</taxon>
        <taxon>Ecdysozoa</taxon>
        <taxon>Arthropoda</taxon>
        <taxon>Hexapoda</taxon>
        <taxon>Insecta</taxon>
        <taxon>Pterygota</taxon>
        <taxon>Neoptera</taxon>
        <taxon>Endopterygota</taxon>
        <taxon>Diptera</taxon>
        <taxon>Nematocera</taxon>
        <taxon>Culicoidea</taxon>
        <taxon>Culicidae</taxon>
        <taxon>Anophelinae</taxon>
        <taxon>Anopheles</taxon>
    </lineage>
</organism>
<dbReference type="EnsemblMetazoa" id="AALB005499-RA">
    <property type="protein sequence ID" value="AALB005499-PA"/>
    <property type="gene ID" value="AALB005499"/>
</dbReference>
<dbReference type="GO" id="GO:0005730">
    <property type="term" value="C:nucleolus"/>
    <property type="evidence" value="ECO:0007669"/>
    <property type="project" value="TreeGrafter"/>
</dbReference>
<dbReference type="STRING" id="7167.A0A182FG58"/>
<dbReference type="InterPro" id="IPR024626">
    <property type="entry name" value="Kri1-like_C"/>
</dbReference>
<feature type="compositionally biased region" description="Basic residues" evidence="3">
    <location>
        <begin position="520"/>
        <end position="529"/>
    </location>
</feature>
<feature type="compositionally biased region" description="Basic and acidic residues" evidence="3">
    <location>
        <begin position="231"/>
        <end position="252"/>
    </location>
</feature>
<reference evidence="5" key="2">
    <citation type="submission" date="2022-08" db="UniProtKB">
        <authorList>
            <consortium name="EnsemblMetazoa"/>
        </authorList>
    </citation>
    <scope>IDENTIFICATION</scope>
    <source>
        <strain evidence="5">STECLA/ALBI9_A</strain>
    </source>
</reference>